<keyword evidence="1" id="KW-0812">Transmembrane</keyword>
<proteinExistence type="predicted"/>
<evidence type="ECO:0000313" key="3">
    <source>
        <dbReference type="Proteomes" id="UP001596501"/>
    </source>
</evidence>
<keyword evidence="1" id="KW-0472">Membrane</keyword>
<dbReference type="InterPro" id="IPR021836">
    <property type="entry name" value="DUF3429"/>
</dbReference>
<keyword evidence="1" id="KW-1133">Transmembrane helix</keyword>
<feature type="transmembrane region" description="Helical" evidence="1">
    <location>
        <begin position="99"/>
        <end position="117"/>
    </location>
</feature>
<name>A0ABW2QK71_9BURK</name>
<reference evidence="3" key="1">
    <citation type="journal article" date="2019" name="Int. J. Syst. Evol. Microbiol.">
        <title>The Global Catalogue of Microorganisms (GCM) 10K type strain sequencing project: providing services to taxonomists for standard genome sequencing and annotation.</title>
        <authorList>
            <consortium name="The Broad Institute Genomics Platform"/>
            <consortium name="The Broad Institute Genome Sequencing Center for Infectious Disease"/>
            <person name="Wu L."/>
            <person name="Ma J."/>
        </authorList>
    </citation>
    <scope>NUCLEOTIDE SEQUENCE [LARGE SCALE GENOMIC DNA]</scope>
    <source>
        <strain evidence="3">CGMCC 1.12371</strain>
    </source>
</reference>
<dbReference type="Proteomes" id="UP001596501">
    <property type="component" value="Unassembled WGS sequence"/>
</dbReference>
<dbReference type="PANTHER" id="PTHR15887:SF1">
    <property type="entry name" value="TRANSMEMBRANE PROTEIN 69"/>
    <property type="match status" value="1"/>
</dbReference>
<keyword evidence="3" id="KW-1185">Reference proteome</keyword>
<dbReference type="EMBL" id="JBHTCA010000009">
    <property type="protein sequence ID" value="MFC7409833.1"/>
    <property type="molecule type" value="Genomic_DNA"/>
</dbReference>
<feature type="transmembrane region" description="Helical" evidence="1">
    <location>
        <begin position="14"/>
        <end position="32"/>
    </location>
</feature>
<protein>
    <submittedName>
        <fullName evidence="2">DUF3429 domain-containing protein</fullName>
    </submittedName>
</protein>
<dbReference type="Pfam" id="PF11911">
    <property type="entry name" value="DUF3429"/>
    <property type="match status" value="1"/>
</dbReference>
<sequence>MHTAHPHAPLIQRLGNAGLAPFVLLAATVWLVDADLQPWAAMAMAAYAALIVSYLGGIHWGLAWKQPDACADQQRAHLLWGVAPSLLAWPGVLMPPHAGLVWLALALVLCYLVDRRLYPSAGVSAWLTLRFRLTAVATLSCLIAAGAL</sequence>
<accession>A0ABW2QK71</accession>
<evidence type="ECO:0000313" key="2">
    <source>
        <dbReference type="EMBL" id="MFC7409833.1"/>
    </source>
</evidence>
<comment type="caution">
    <text evidence="2">The sequence shown here is derived from an EMBL/GenBank/DDBJ whole genome shotgun (WGS) entry which is preliminary data.</text>
</comment>
<gene>
    <name evidence="2" type="ORF">ACFQPB_13265</name>
</gene>
<dbReference type="RefSeq" id="WP_382224030.1">
    <property type="nucleotide sequence ID" value="NZ_JBHTCA010000009.1"/>
</dbReference>
<dbReference type="PANTHER" id="PTHR15887">
    <property type="entry name" value="TRANSMEMBRANE PROTEIN 69"/>
    <property type="match status" value="1"/>
</dbReference>
<evidence type="ECO:0000256" key="1">
    <source>
        <dbReference type="SAM" id="Phobius"/>
    </source>
</evidence>
<organism evidence="2 3">
    <name type="scientific">Hydrogenophaga atypica</name>
    <dbReference type="NCBI Taxonomy" id="249409"/>
    <lineage>
        <taxon>Bacteria</taxon>
        <taxon>Pseudomonadati</taxon>
        <taxon>Pseudomonadota</taxon>
        <taxon>Betaproteobacteria</taxon>
        <taxon>Burkholderiales</taxon>
        <taxon>Comamonadaceae</taxon>
        <taxon>Hydrogenophaga</taxon>
    </lineage>
</organism>
<feature type="transmembrane region" description="Helical" evidence="1">
    <location>
        <begin position="44"/>
        <end position="64"/>
    </location>
</feature>